<sequence length="50" mass="5338">MENLDSAMASLDTAWHGLHGAAWRLELAMWKYMAAAAAASSTSLVSCLLI</sequence>
<name>A0A0A8XTC6_ARUDO</name>
<reference evidence="1" key="1">
    <citation type="submission" date="2014-09" db="EMBL/GenBank/DDBJ databases">
        <authorList>
            <person name="Magalhaes I.L.F."/>
            <person name="Oliveira U."/>
            <person name="Santos F.R."/>
            <person name="Vidigal T.H.D.A."/>
            <person name="Brescovit A.D."/>
            <person name="Santos A.J."/>
        </authorList>
    </citation>
    <scope>NUCLEOTIDE SEQUENCE</scope>
    <source>
        <tissue evidence="1">Shoot tissue taken approximately 20 cm above the soil surface</tissue>
    </source>
</reference>
<evidence type="ECO:0000313" key="1">
    <source>
        <dbReference type="EMBL" id="JAD17219.1"/>
    </source>
</evidence>
<accession>A0A0A8XTC6</accession>
<dbReference type="EMBL" id="GBRH01280676">
    <property type="protein sequence ID" value="JAD17219.1"/>
    <property type="molecule type" value="Transcribed_RNA"/>
</dbReference>
<dbReference type="AlphaFoldDB" id="A0A0A8XTC6"/>
<proteinExistence type="predicted"/>
<reference evidence="1" key="2">
    <citation type="journal article" date="2015" name="Data Brief">
        <title>Shoot transcriptome of the giant reed, Arundo donax.</title>
        <authorList>
            <person name="Barrero R.A."/>
            <person name="Guerrero F.D."/>
            <person name="Moolhuijzen P."/>
            <person name="Goolsby J.A."/>
            <person name="Tidwell J."/>
            <person name="Bellgard S.E."/>
            <person name="Bellgard M.I."/>
        </authorList>
    </citation>
    <scope>NUCLEOTIDE SEQUENCE</scope>
    <source>
        <tissue evidence="1">Shoot tissue taken approximately 20 cm above the soil surface</tissue>
    </source>
</reference>
<protein>
    <submittedName>
        <fullName evidence="1">Uncharacterized protein</fullName>
    </submittedName>
</protein>
<organism evidence="1">
    <name type="scientific">Arundo donax</name>
    <name type="common">Giant reed</name>
    <name type="synonym">Donax arundinaceus</name>
    <dbReference type="NCBI Taxonomy" id="35708"/>
    <lineage>
        <taxon>Eukaryota</taxon>
        <taxon>Viridiplantae</taxon>
        <taxon>Streptophyta</taxon>
        <taxon>Embryophyta</taxon>
        <taxon>Tracheophyta</taxon>
        <taxon>Spermatophyta</taxon>
        <taxon>Magnoliopsida</taxon>
        <taxon>Liliopsida</taxon>
        <taxon>Poales</taxon>
        <taxon>Poaceae</taxon>
        <taxon>PACMAD clade</taxon>
        <taxon>Arundinoideae</taxon>
        <taxon>Arundineae</taxon>
        <taxon>Arundo</taxon>
    </lineage>
</organism>